<reference evidence="1 2" key="1">
    <citation type="submission" date="2016-01" db="EMBL/GenBank/DDBJ databases">
        <title>Draft Genome Sequences of Seven Thermophilic Sporeformers Isolated from Foods.</title>
        <authorList>
            <person name="Berendsen E.M."/>
            <person name="Wells-Bennik M.H."/>
            <person name="Krawcyk A.O."/>
            <person name="De Jong A."/>
            <person name="Holsappel S."/>
            <person name="Eijlander R.T."/>
            <person name="Kuipers O.P."/>
        </authorList>
    </citation>
    <scope>NUCLEOTIDE SEQUENCE [LARGE SCALE GENOMIC DNA]</scope>
    <source>
        <strain evidence="1 2">B4135</strain>
    </source>
</reference>
<protein>
    <submittedName>
        <fullName evidence="1">Uncharacterized protein</fullName>
    </submittedName>
</protein>
<organism evidence="1 2">
    <name type="scientific">Caldibacillus debilis</name>
    <dbReference type="NCBI Taxonomy" id="301148"/>
    <lineage>
        <taxon>Bacteria</taxon>
        <taxon>Bacillati</taxon>
        <taxon>Bacillota</taxon>
        <taxon>Bacilli</taxon>
        <taxon>Bacillales</taxon>
        <taxon>Bacillaceae</taxon>
        <taxon>Caldibacillus</taxon>
    </lineage>
</organism>
<dbReference type="AlphaFoldDB" id="A0A150LEN6"/>
<accession>A0A150LEN6</accession>
<evidence type="ECO:0000313" key="1">
    <source>
        <dbReference type="EMBL" id="KYD10396.1"/>
    </source>
</evidence>
<gene>
    <name evidence="1" type="ORF">B4135_3571</name>
</gene>
<name>A0A150LEN6_9BACI</name>
<evidence type="ECO:0000313" key="2">
    <source>
        <dbReference type="Proteomes" id="UP000075683"/>
    </source>
</evidence>
<dbReference type="Proteomes" id="UP000075683">
    <property type="component" value="Unassembled WGS sequence"/>
</dbReference>
<dbReference type="EMBL" id="LQYT01000119">
    <property type="protein sequence ID" value="KYD10396.1"/>
    <property type="molecule type" value="Genomic_DNA"/>
</dbReference>
<proteinExistence type="predicted"/>
<dbReference type="STRING" id="301148.B4135_3571"/>
<sequence length="51" mass="5725">MIPAEIFELGASSPHFPSFLPQTDSAAKIFLYVRQRLGTFHCRIISGKETD</sequence>
<comment type="caution">
    <text evidence="1">The sequence shown here is derived from an EMBL/GenBank/DDBJ whole genome shotgun (WGS) entry which is preliminary data.</text>
</comment>